<accession>A0ABD5GPI7</accession>
<evidence type="ECO:0000259" key="1">
    <source>
        <dbReference type="Pfam" id="PF13910"/>
    </source>
</evidence>
<dbReference type="Proteomes" id="UP001186159">
    <property type="component" value="Unassembled WGS sequence"/>
</dbReference>
<feature type="domain" description="DUF4209" evidence="1">
    <location>
        <begin position="473"/>
        <end position="552"/>
    </location>
</feature>
<evidence type="ECO:0000313" key="2">
    <source>
        <dbReference type="EMBL" id="MDV2618247.1"/>
    </source>
</evidence>
<dbReference type="RefSeq" id="WP_317070645.1">
    <property type="nucleotide sequence ID" value="NZ_JAWHVN010000024.1"/>
</dbReference>
<dbReference type="Pfam" id="PF13910">
    <property type="entry name" value="DUF4209"/>
    <property type="match status" value="1"/>
</dbReference>
<comment type="caution">
    <text evidence="2">The sequence shown here is derived from an EMBL/GenBank/DDBJ whole genome shotgun (WGS) entry which is preliminary data.</text>
</comment>
<sequence>MENEKITIESFIECSETLYLNILGTKFYESEELLTDRTSLQNSKEVFLKRLEKRLDKSTNIFEKFIISYSFVTGNYFSNPNIGQYKGKSGKRFNDFVDIVIDSAIELSSFLIENNVQYSLNQQILEALLETPIKSTQKIGEINDKFLDWIELVEIEDAMEDEIFISKYSFLVFLLKHLLESKKFKNKEKLQTKIDNLIKLVSFQKQIKEKKPLSLESKNEFIFSEAYYLKIKYMQKKVNISEEKNVALELAETYEWLGNERSSIQSDINQRISILHYKKAVEIYNKYGLKDSLSSAKRKLDELKAKDFEEHSQPIGRAGIGQSEELTRLMDNFKCLNIIQKIIYICTQTTIFTKDMIKQNRIKAQEINLFYDRFSHSILNTNGQTIYTNETEEDKESLALYDSIGAFIQVIYPFLQVIFYENRTKEEGVDFGDLLNTLPSELEERKYLFQRSFDLFLIGDYICALHLLVPQVENWFRKETYRKGGQTSNIAKDVSKESAKTLTPIFELEELMNFLGEEYHWIFNQIMVREPMNLRNKIAHGLELNDNGFGLYFILLVLKLLIVKSKENESESY</sequence>
<dbReference type="EMBL" id="JAWHVN010000024">
    <property type="protein sequence ID" value="MDV2618247.1"/>
    <property type="molecule type" value="Genomic_DNA"/>
</dbReference>
<protein>
    <submittedName>
        <fullName evidence="2">DUF4209 domain-containing protein</fullName>
    </submittedName>
</protein>
<organism evidence="2 3">
    <name type="scientific">Lactococcus lactis</name>
    <dbReference type="NCBI Taxonomy" id="1358"/>
    <lineage>
        <taxon>Bacteria</taxon>
        <taxon>Bacillati</taxon>
        <taxon>Bacillota</taxon>
        <taxon>Bacilli</taxon>
        <taxon>Lactobacillales</taxon>
        <taxon>Streptococcaceae</taxon>
        <taxon>Lactococcus</taxon>
    </lineage>
</organism>
<proteinExistence type="predicted"/>
<name>A0ABD5GPI7_9LACT</name>
<dbReference type="AlphaFoldDB" id="A0ABD5GPI7"/>
<reference evidence="2 3" key="1">
    <citation type="submission" date="2023-10" db="EMBL/GenBank/DDBJ databases">
        <title>Production of high quality cheese from raw caw milk (raw cheese).</title>
        <authorList>
            <person name="Samouris G."/>
        </authorList>
    </citation>
    <scope>NUCLEOTIDE SEQUENCE [LARGE SCALE GENOMIC DNA]</scope>
    <source>
        <strain evidence="2 3">MRS-5</strain>
    </source>
</reference>
<dbReference type="InterPro" id="IPR025209">
    <property type="entry name" value="DUF4209"/>
</dbReference>
<gene>
    <name evidence="2" type="ORF">RZO27_03760</name>
</gene>
<evidence type="ECO:0000313" key="3">
    <source>
        <dbReference type="Proteomes" id="UP001186159"/>
    </source>
</evidence>